<gene>
    <name evidence="2" type="ORF">KCG35_23390</name>
</gene>
<keyword evidence="1" id="KW-0472">Membrane</keyword>
<dbReference type="Proteomes" id="UP000690515">
    <property type="component" value="Unassembled WGS sequence"/>
</dbReference>
<name>A0ABS5ZJL5_9GAMM</name>
<sequence length="111" mass="12606">MDCPQIAGLKLDAASLEGIERMKHKHQLMKYGAIAITAGTIYALFFRNATAKALYDVEEYDWHGFSQTMGALPTMTRRALQKDAWLQAIDHQYDPKQQRFWNAVADGCNVK</sequence>
<keyword evidence="3" id="KW-1185">Reference proteome</keyword>
<evidence type="ECO:0000256" key="1">
    <source>
        <dbReference type="SAM" id="Phobius"/>
    </source>
</evidence>
<feature type="transmembrane region" description="Helical" evidence="1">
    <location>
        <begin position="28"/>
        <end position="46"/>
    </location>
</feature>
<organism evidence="2 3">
    <name type="scientific">Zooshikella harenae</name>
    <dbReference type="NCBI Taxonomy" id="2827238"/>
    <lineage>
        <taxon>Bacteria</taxon>
        <taxon>Pseudomonadati</taxon>
        <taxon>Pseudomonadota</taxon>
        <taxon>Gammaproteobacteria</taxon>
        <taxon>Oceanospirillales</taxon>
        <taxon>Zooshikellaceae</taxon>
        <taxon>Zooshikella</taxon>
    </lineage>
</organism>
<keyword evidence="1" id="KW-0812">Transmembrane</keyword>
<dbReference type="RefSeq" id="WP_215822279.1">
    <property type="nucleotide sequence ID" value="NZ_JAGSOY010000132.1"/>
</dbReference>
<proteinExistence type="predicted"/>
<evidence type="ECO:0000313" key="2">
    <source>
        <dbReference type="EMBL" id="MBU2714003.1"/>
    </source>
</evidence>
<protein>
    <submittedName>
        <fullName evidence="2">Uncharacterized protein</fullName>
    </submittedName>
</protein>
<comment type="caution">
    <text evidence="2">The sequence shown here is derived from an EMBL/GenBank/DDBJ whole genome shotgun (WGS) entry which is preliminary data.</text>
</comment>
<dbReference type="EMBL" id="JAGSOY010000132">
    <property type="protein sequence ID" value="MBU2714003.1"/>
    <property type="molecule type" value="Genomic_DNA"/>
</dbReference>
<evidence type="ECO:0000313" key="3">
    <source>
        <dbReference type="Proteomes" id="UP000690515"/>
    </source>
</evidence>
<accession>A0ABS5ZJL5</accession>
<reference evidence="2 3" key="1">
    <citation type="submission" date="2021-04" db="EMBL/GenBank/DDBJ databases">
        <authorList>
            <person name="Pira H."/>
            <person name="Risdian C."/>
            <person name="Wink J."/>
        </authorList>
    </citation>
    <scope>NUCLEOTIDE SEQUENCE [LARGE SCALE GENOMIC DNA]</scope>
    <source>
        <strain evidence="2 3">WH53</strain>
    </source>
</reference>
<keyword evidence="1" id="KW-1133">Transmembrane helix</keyword>